<accession>A0A0F8XUN5</accession>
<gene>
    <name evidence="3" type="ORF">LCGC14_2979080</name>
</gene>
<evidence type="ECO:0008006" key="4">
    <source>
        <dbReference type="Google" id="ProtNLM"/>
    </source>
</evidence>
<evidence type="ECO:0000256" key="1">
    <source>
        <dbReference type="ARBA" id="ARBA00022679"/>
    </source>
</evidence>
<dbReference type="InterPro" id="IPR029044">
    <property type="entry name" value="Nucleotide-diphossugar_trans"/>
</dbReference>
<evidence type="ECO:0000256" key="2">
    <source>
        <dbReference type="ARBA" id="ARBA00022695"/>
    </source>
</evidence>
<dbReference type="EMBL" id="LAZR01060790">
    <property type="protein sequence ID" value="KKK64950.1"/>
    <property type="molecule type" value="Genomic_DNA"/>
</dbReference>
<dbReference type="Gene3D" id="3.90.550.10">
    <property type="entry name" value="Spore Coat Polysaccharide Biosynthesis Protein SpsA, Chain A"/>
    <property type="match status" value="1"/>
</dbReference>
<dbReference type="AlphaFoldDB" id="A0A0F8XUN5"/>
<keyword evidence="1" id="KW-0808">Transferase</keyword>
<name>A0A0F8XUN5_9ZZZZ</name>
<protein>
    <recommendedName>
        <fullName evidence="4">3-deoxy-manno-octulosonate cytidylyltransferase</fullName>
    </recommendedName>
</protein>
<evidence type="ECO:0000313" key="3">
    <source>
        <dbReference type="EMBL" id="KKK64950.1"/>
    </source>
</evidence>
<sequence length="67" mass="7222">MKVLACIPARYGSTRFPGKVLAESTGKFLIQHTFEQVSLAKLPDEVIIAADDRKIVDAAVSFGAKCV</sequence>
<dbReference type="PANTHER" id="PTHR42866">
    <property type="entry name" value="3-DEOXY-MANNO-OCTULOSONATE CYTIDYLYLTRANSFERASE"/>
    <property type="match status" value="1"/>
</dbReference>
<dbReference type="SUPFAM" id="SSF53448">
    <property type="entry name" value="Nucleotide-diphospho-sugar transferases"/>
    <property type="match status" value="1"/>
</dbReference>
<dbReference type="Pfam" id="PF02348">
    <property type="entry name" value="CTP_transf_3"/>
    <property type="match status" value="1"/>
</dbReference>
<organism evidence="3">
    <name type="scientific">marine sediment metagenome</name>
    <dbReference type="NCBI Taxonomy" id="412755"/>
    <lineage>
        <taxon>unclassified sequences</taxon>
        <taxon>metagenomes</taxon>
        <taxon>ecological metagenomes</taxon>
    </lineage>
</organism>
<dbReference type="GO" id="GO:0005829">
    <property type="term" value="C:cytosol"/>
    <property type="evidence" value="ECO:0007669"/>
    <property type="project" value="TreeGrafter"/>
</dbReference>
<comment type="caution">
    <text evidence="3">The sequence shown here is derived from an EMBL/GenBank/DDBJ whole genome shotgun (WGS) entry which is preliminary data.</text>
</comment>
<feature type="non-terminal residue" evidence="3">
    <location>
        <position position="67"/>
    </location>
</feature>
<dbReference type="PANTHER" id="PTHR42866:SF2">
    <property type="entry name" value="3-DEOXY-MANNO-OCTULOSONATE CYTIDYLYLTRANSFERASE, MITOCHONDRIAL"/>
    <property type="match status" value="1"/>
</dbReference>
<dbReference type="InterPro" id="IPR003329">
    <property type="entry name" value="Cytidylyl_trans"/>
</dbReference>
<keyword evidence="2" id="KW-0548">Nucleotidyltransferase</keyword>
<reference evidence="3" key="1">
    <citation type="journal article" date="2015" name="Nature">
        <title>Complex archaea that bridge the gap between prokaryotes and eukaryotes.</title>
        <authorList>
            <person name="Spang A."/>
            <person name="Saw J.H."/>
            <person name="Jorgensen S.L."/>
            <person name="Zaremba-Niedzwiedzka K."/>
            <person name="Martijn J."/>
            <person name="Lind A.E."/>
            <person name="van Eijk R."/>
            <person name="Schleper C."/>
            <person name="Guy L."/>
            <person name="Ettema T.J."/>
        </authorList>
    </citation>
    <scope>NUCLEOTIDE SEQUENCE</scope>
</reference>
<dbReference type="GO" id="GO:0008690">
    <property type="term" value="F:3-deoxy-manno-octulosonate cytidylyltransferase activity"/>
    <property type="evidence" value="ECO:0007669"/>
    <property type="project" value="TreeGrafter"/>
</dbReference>
<proteinExistence type="predicted"/>